<dbReference type="AlphaFoldDB" id="A0A6L6XK99"/>
<dbReference type="SUPFAM" id="SSF52540">
    <property type="entry name" value="P-loop containing nucleoside triphosphate hydrolases"/>
    <property type="match status" value="1"/>
</dbReference>
<gene>
    <name evidence="2" type="ORF">GCK47_17975</name>
</gene>
<organism evidence="2 3">
    <name type="scientific">Roseburia intestinalis</name>
    <dbReference type="NCBI Taxonomy" id="166486"/>
    <lineage>
        <taxon>Bacteria</taxon>
        <taxon>Bacillati</taxon>
        <taxon>Bacillota</taxon>
        <taxon>Clostridia</taxon>
        <taxon>Lachnospirales</taxon>
        <taxon>Lachnospiraceae</taxon>
        <taxon>Roseburia</taxon>
    </lineage>
</organism>
<protein>
    <submittedName>
        <fullName evidence="2">AAA family ATPase</fullName>
    </submittedName>
</protein>
<evidence type="ECO:0000259" key="1">
    <source>
        <dbReference type="Pfam" id="PF13401"/>
    </source>
</evidence>
<dbReference type="GO" id="GO:0016887">
    <property type="term" value="F:ATP hydrolysis activity"/>
    <property type="evidence" value="ECO:0007669"/>
    <property type="project" value="InterPro"/>
</dbReference>
<accession>A0A6L6XK99</accession>
<dbReference type="Proteomes" id="UP000479531">
    <property type="component" value="Unassembled WGS sequence"/>
</dbReference>
<dbReference type="InterPro" id="IPR027417">
    <property type="entry name" value="P-loop_NTPase"/>
</dbReference>
<name>A0A6L6XK99_9FIRM</name>
<dbReference type="EMBL" id="WGGT01000045">
    <property type="protein sequence ID" value="MVQ47510.1"/>
    <property type="molecule type" value="Genomic_DNA"/>
</dbReference>
<dbReference type="RefSeq" id="WP_157351173.1">
    <property type="nucleotide sequence ID" value="NZ_WGGT01000045.1"/>
</dbReference>
<dbReference type="InterPro" id="IPR049945">
    <property type="entry name" value="AAA_22"/>
</dbReference>
<proteinExistence type="predicted"/>
<comment type="caution">
    <text evidence="2">The sequence shown here is derived from an EMBL/GenBank/DDBJ whole genome shotgun (WGS) entry which is preliminary data.</text>
</comment>
<evidence type="ECO:0000313" key="3">
    <source>
        <dbReference type="Proteomes" id="UP000479531"/>
    </source>
</evidence>
<feature type="domain" description="ORC1/DEAH AAA+ ATPase" evidence="1">
    <location>
        <begin position="43"/>
        <end position="171"/>
    </location>
</feature>
<dbReference type="Gene3D" id="3.40.50.300">
    <property type="entry name" value="P-loop containing nucleotide triphosphate hydrolases"/>
    <property type="match status" value="1"/>
</dbReference>
<reference evidence="2 3" key="1">
    <citation type="submission" date="2019-10" db="EMBL/GenBank/DDBJ databases">
        <title>Roseburia spp. ameliorate alcoholic fatty liver via restoration of gut barrier function.</title>
        <authorList>
            <person name="Seo B."/>
            <person name="Ko G."/>
        </authorList>
    </citation>
    <scope>NUCLEOTIDE SEQUENCE [LARGE SCALE GENOMIC DNA]</scope>
    <source>
        <strain evidence="2 3">SNUG30017</strain>
    </source>
</reference>
<dbReference type="Pfam" id="PF13401">
    <property type="entry name" value="AAA_22"/>
    <property type="match status" value="1"/>
</dbReference>
<sequence length="320" mass="36925">MIISQDTLDNYFVSNEFNITTPAIMELQKQVFRWVSDGTPGSIIYGRPRIGKTRAILYIASVLKAKYGRELPIYVLNATEHIAKDKFFYSELLKVVGHPEFDKGTVSMLKERLLNSLFTCACNTKYRKIILFIDEAYNFTEKDFKWLMDIYNNLNLKNIHLYVFLVGSEELIARKQALILAKQHQIVGRFMVEECHFHGIQSAKEMSICLANYDQPLEIVGEQISLAKEFFPDAFLDGKRLFSCADTLMDEYLKIMKEIGIPSASEIPMMYFVNTIKYCLNNYGITGKKLYFPTDEAWRNSIFNSGYVAAERLYFNVPIG</sequence>
<evidence type="ECO:0000313" key="2">
    <source>
        <dbReference type="EMBL" id="MVQ47510.1"/>
    </source>
</evidence>